<evidence type="ECO:0000313" key="2">
    <source>
        <dbReference type="Proteomes" id="UP000466694"/>
    </source>
</evidence>
<accession>A0A844A5Z0</accession>
<sequence>MEWTGLWAEGRTHGLFSDEPAQGDGLAPRQIKTQFMNVIDSRAECGRKTAHTFPHPA</sequence>
<evidence type="ECO:0000313" key="1">
    <source>
        <dbReference type="EMBL" id="MQX07512.1"/>
    </source>
</evidence>
<proteinExistence type="predicted"/>
<dbReference type="Proteomes" id="UP000466694">
    <property type="component" value="Unassembled WGS sequence"/>
</dbReference>
<name>A0A844A5Z0_RHIFR</name>
<dbReference type="EMBL" id="WISZ01000052">
    <property type="protein sequence ID" value="MQX07512.1"/>
    <property type="molecule type" value="Genomic_DNA"/>
</dbReference>
<organism evidence="1 2">
    <name type="scientific">Rhizobium fredii</name>
    <name type="common">Sinorhizobium fredii</name>
    <dbReference type="NCBI Taxonomy" id="380"/>
    <lineage>
        <taxon>Bacteria</taxon>
        <taxon>Pseudomonadati</taxon>
        <taxon>Pseudomonadota</taxon>
        <taxon>Alphaproteobacteria</taxon>
        <taxon>Hyphomicrobiales</taxon>
        <taxon>Rhizobiaceae</taxon>
        <taxon>Sinorhizobium/Ensifer group</taxon>
        <taxon>Sinorhizobium</taxon>
    </lineage>
</organism>
<gene>
    <name evidence="1" type="ORF">GHK48_04055</name>
</gene>
<reference evidence="1 2" key="1">
    <citation type="journal article" date="2013" name="Genome Biol.">
        <title>Comparative genomics of the core and accessory genomes of 48 Sinorhizobium strains comprising five genospecies.</title>
        <authorList>
            <person name="Sugawara M."/>
            <person name="Epstein B."/>
            <person name="Badgley B.D."/>
            <person name="Unno T."/>
            <person name="Xu L."/>
            <person name="Reese J."/>
            <person name="Gyaneshwar P."/>
            <person name="Denny R."/>
            <person name="Mudge J."/>
            <person name="Bharti A.K."/>
            <person name="Farmer A.D."/>
            <person name="May G.D."/>
            <person name="Woodward J.E."/>
            <person name="Medigue C."/>
            <person name="Vallenet D."/>
            <person name="Lajus A."/>
            <person name="Rouy Z."/>
            <person name="Martinez-Vaz B."/>
            <person name="Tiffin P."/>
            <person name="Young N.D."/>
            <person name="Sadowsky M.J."/>
        </authorList>
    </citation>
    <scope>NUCLEOTIDE SEQUENCE [LARGE SCALE GENOMIC DNA]</scope>
    <source>
        <strain evidence="1 2">USDA205</strain>
    </source>
</reference>
<comment type="caution">
    <text evidence="1">The sequence shown here is derived from an EMBL/GenBank/DDBJ whole genome shotgun (WGS) entry which is preliminary data.</text>
</comment>
<protein>
    <submittedName>
        <fullName evidence="1">Uncharacterized protein</fullName>
    </submittedName>
</protein>
<dbReference type="AlphaFoldDB" id="A0A844A5Z0"/>